<keyword evidence="2" id="KW-0723">Serine/threonine-protein kinase</keyword>
<dbReference type="Proteomes" id="UP000180235">
    <property type="component" value="Chromosome"/>
</dbReference>
<name>A0A1J0A9T4_9CYAN</name>
<keyword evidence="11" id="KW-0472">Membrane</keyword>
<dbReference type="InterPro" id="IPR000719">
    <property type="entry name" value="Prot_kinase_dom"/>
</dbReference>
<keyword evidence="6 9" id="KW-0067">ATP-binding</keyword>
<dbReference type="RefSeq" id="WP_071453372.1">
    <property type="nucleotide sequence ID" value="NZ_CP017675.1"/>
</dbReference>
<evidence type="ECO:0000256" key="9">
    <source>
        <dbReference type="PROSITE-ProRule" id="PRU10141"/>
    </source>
</evidence>
<dbReference type="InterPro" id="IPR017441">
    <property type="entry name" value="Protein_kinase_ATP_BS"/>
</dbReference>
<feature type="transmembrane region" description="Helical" evidence="11">
    <location>
        <begin position="316"/>
        <end position="337"/>
    </location>
</feature>
<evidence type="ECO:0000313" key="13">
    <source>
        <dbReference type="EMBL" id="APB32677.1"/>
    </source>
</evidence>
<protein>
    <recommendedName>
        <fullName evidence="1">non-specific serine/threonine protein kinase</fullName>
        <ecNumber evidence="1">2.7.11.1</ecNumber>
    </recommendedName>
</protein>
<evidence type="ECO:0000256" key="8">
    <source>
        <dbReference type="ARBA" id="ARBA00048679"/>
    </source>
</evidence>
<dbReference type="PANTHER" id="PTHR24363">
    <property type="entry name" value="SERINE/THREONINE PROTEIN KINASE"/>
    <property type="match status" value="1"/>
</dbReference>
<dbReference type="OrthoDB" id="428645at2"/>
<dbReference type="PANTHER" id="PTHR24363:SF0">
    <property type="entry name" value="SERINE_THREONINE KINASE LIKE DOMAIN CONTAINING 1"/>
    <property type="match status" value="1"/>
</dbReference>
<dbReference type="GO" id="GO:0005524">
    <property type="term" value="F:ATP binding"/>
    <property type="evidence" value="ECO:0007669"/>
    <property type="project" value="UniProtKB-UniRule"/>
</dbReference>
<keyword evidence="14" id="KW-1185">Reference proteome</keyword>
<gene>
    <name evidence="13" type="ORF">GlitD10_0367</name>
</gene>
<evidence type="ECO:0000256" key="5">
    <source>
        <dbReference type="ARBA" id="ARBA00022777"/>
    </source>
</evidence>
<dbReference type="EMBL" id="CP017675">
    <property type="protein sequence ID" value="APB32677.1"/>
    <property type="molecule type" value="Genomic_DNA"/>
</dbReference>
<feature type="domain" description="Protein kinase" evidence="12">
    <location>
        <begin position="11"/>
        <end position="274"/>
    </location>
</feature>
<dbReference type="GO" id="GO:0106310">
    <property type="term" value="F:protein serine kinase activity"/>
    <property type="evidence" value="ECO:0007669"/>
    <property type="project" value="RHEA"/>
</dbReference>
<proteinExistence type="predicted"/>
<evidence type="ECO:0000256" key="10">
    <source>
        <dbReference type="SAM" id="MobiDB-lite"/>
    </source>
</evidence>
<evidence type="ECO:0000313" key="14">
    <source>
        <dbReference type="Proteomes" id="UP000180235"/>
    </source>
</evidence>
<evidence type="ECO:0000259" key="12">
    <source>
        <dbReference type="PROSITE" id="PS50011"/>
    </source>
</evidence>
<dbReference type="KEGG" id="glt:GlitD10_0367"/>
<keyword evidence="3 13" id="KW-0808">Transferase</keyword>
<evidence type="ECO:0000256" key="6">
    <source>
        <dbReference type="ARBA" id="ARBA00022840"/>
    </source>
</evidence>
<dbReference type="Gene3D" id="3.30.200.20">
    <property type="entry name" value="Phosphorylase Kinase, domain 1"/>
    <property type="match status" value="1"/>
</dbReference>
<feature type="compositionally biased region" description="Pro residues" evidence="10">
    <location>
        <begin position="472"/>
        <end position="486"/>
    </location>
</feature>
<evidence type="ECO:0000256" key="1">
    <source>
        <dbReference type="ARBA" id="ARBA00012513"/>
    </source>
</evidence>
<organism evidence="13 14">
    <name type="scientific">Gloeomargarita lithophora Alchichica-D10</name>
    <dbReference type="NCBI Taxonomy" id="1188229"/>
    <lineage>
        <taxon>Bacteria</taxon>
        <taxon>Bacillati</taxon>
        <taxon>Cyanobacteriota</taxon>
        <taxon>Cyanophyceae</taxon>
        <taxon>Gloeomargaritales</taxon>
        <taxon>Gloeomargaritaceae</taxon>
        <taxon>Gloeomargarita</taxon>
    </lineage>
</organism>
<dbReference type="AlphaFoldDB" id="A0A1J0A9T4"/>
<feature type="region of interest" description="Disordered" evidence="10">
    <location>
        <begin position="284"/>
        <end position="305"/>
    </location>
</feature>
<comment type="catalytic activity">
    <reaction evidence="7">
        <text>L-threonyl-[protein] + ATP = O-phospho-L-threonyl-[protein] + ADP + H(+)</text>
        <dbReference type="Rhea" id="RHEA:46608"/>
        <dbReference type="Rhea" id="RHEA-COMP:11060"/>
        <dbReference type="Rhea" id="RHEA-COMP:11605"/>
        <dbReference type="ChEBI" id="CHEBI:15378"/>
        <dbReference type="ChEBI" id="CHEBI:30013"/>
        <dbReference type="ChEBI" id="CHEBI:30616"/>
        <dbReference type="ChEBI" id="CHEBI:61977"/>
        <dbReference type="ChEBI" id="CHEBI:456216"/>
        <dbReference type="EC" id="2.7.11.1"/>
    </reaction>
</comment>
<dbReference type="Gene3D" id="1.10.510.10">
    <property type="entry name" value="Transferase(Phosphotransferase) domain 1"/>
    <property type="match status" value="1"/>
</dbReference>
<keyword evidence="4 9" id="KW-0547">Nucleotide-binding</keyword>
<keyword evidence="11" id="KW-1133">Transmembrane helix</keyword>
<dbReference type="PROSITE" id="PS00107">
    <property type="entry name" value="PROTEIN_KINASE_ATP"/>
    <property type="match status" value="1"/>
</dbReference>
<keyword evidence="11" id="KW-0812">Transmembrane</keyword>
<feature type="compositionally biased region" description="Low complexity" evidence="10">
    <location>
        <begin position="291"/>
        <end position="305"/>
    </location>
</feature>
<comment type="catalytic activity">
    <reaction evidence="8">
        <text>L-seryl-[protein] + ATP = O-phospho-L-seryl-[protein] + ADP + H(+)</text>
        <dbReference type="Rhea" id="RHEA:17989"/>
        <dbReference type="Rhea" id="RHEA-COMP:9863"/>
        <dbReference type="Rhea" id="RHEA-COMP:11604"/>
        <dbReference type="ChEBI" id="CHEBI:15378"/>
        <dbReference type="ChEBI" id="CHEBI:29999"/>
        <dbReference type="ChEBI" id="CHEBI:30616"/>
        <dbReference type="ChEBI" id="CHEBI:83421"/>
        <dbReference type="ChEBI" id="CHEBI:456216"/>
        <dbReference type="EC" id="2.7.11.1"/>
    </reaction>
</comment>
<keyword evidence="5 13" id="KW-0418">Kinase</keyword>
<dbReference type="SUPFAM" id="SSF56112">
    <property type="entry name" value="Protein kinase-like (PK-like)"/>
    <property type="match status" value="1"/>
</dbReference>
<evidence type="ECO:0000256" key="4">
    <source>
        <dbReference type="ARBA" id="ARBA00022741"/>
    </source>
</evidence>
<evidence type="ECO:0000256" key="2">
    <source>
        <dbReference type="ARBA" id="ARBA00022527"/>
    </source>
</evidence>
<evidence type="ECO:0000256" key="7">
    <source>
        <dbReference type="ARBA" id="ARBA00047899"/>
    </source>
</evidence>
<feature type="binding site" evidence="9">
    <location>
        <position position="42"/>
    </location>
    <ligand>
        <name>ATP</name>
        <dbReference type="ChEBI" id="CHEBI:30616"/>
    </ligand>
</feature>
<accession>A0A1J0A9T4</accession>
<dbReference type="CDD" id="cd14014">
    <property type="entry name" value="STKc_PknB_like"/>
    <property type="match status" value="1"/>
</dbReference>
<reference evidence="13 14" key="1">
    <citation type="submission" date="2016-10" db="EMBL/GenBank/DDBJ databases">
        <title>Description of Gloeomargarita lithophora gen. nov., sp. nov., a thylakoid-bearing basal-branching cyanobacterium with intracellular carbonates, and proposal for Gloeomargaritales ord. nov.</title>
        <authorList>
            <person name="Moreira D."/>
            <person name="Tavera R."/>
            <person name="Benzerara K."/>
            <person name="Skouri-Panet F."/>
            <person name="Couradeau E."/>
            <person name="Gerard E."/>
            <person name="Loussert C."/>
            <person name="Novelo E."/>
            <person name="Zivanovic Y."/>
            <person name="Lopez-Garcia P."/>
        </authorList>
    </citation>
    <scope>NUCLEOTIDE SEQUENCE [LARGE SCALE GENOMIC DNA]</scope>
    <source>
        <strain evidence="13 14">D10</strain>
    </source>
</reference>
<feature type="region of interest" description="Disordered" evidence="10">
    <location>
        <begin position="347"/>
        <end position="367"/>
    </location>
</feature>
<dbReference type="EC" id="2.7.11.1" evidence="1"/>
<dbReference type="InterPro" id="IPR011009">
    <property type="entry name" value="Kinase-like_dom_sf"/>
</dbReference>
<dbReference type="PROSITE" id="PS50011">
    <property type="entry name" value="PROTEIN_KINASE_DOM"/>
    <property type="match status" value="1"/>
</dbReference>
<evidence type="ECO:0000256" key="3">
    <source>
        <dbReference type="ARBA" id="ARBA00022679"/>
    </source>
</evidence>
<dbReference type="STRING" id="1188229.GlitD10_0367"/>
<evidence type="ECO:0000256" key="11">
    <source>
        <dbReference type="SAM" id="Phobius"/>
    </source>
</evidence>
<feature type="region of interest" description="Disordered" evidence="10">
    <location>
        <begin position="468"/>
        <end position="494"/>
    </location>
</feature>
<sequence length="494" mass="53868">MKPGEKLAGRYLVVKTLGSGGFGTTYLAQDTQRPGQPACVVKHLKPDSKDEFVLTTARRLFTSEAETLEKLGKYDQIPALLAYFEENGQFYLAQEFIDGHPLGQEIKRGAAWPQDKVIRMLADVLTTLDFVHQNGVIHRDIKPDNLIRRKNDGKLVLIDFGAVKEIQDPKVAAQQRTGATVAIGTVGYAPAEQAQGKPQLASDIYSLGILAICALTGKEPDQLESDPQTGELVWRQGITVSHALGTVLDRMVRYQYSRRYANAGEALAALRSFSLIGTTTVGTPSQTGAAPTPKTQVRRPPTTTTLVPSGGVDGVVWKYGIIAVIALVLMGVLSIPLQSVFNQRVSQVEPTTPASPDTEPPLADGDREYDVPDELITEGIWRTNNTLRGDQRHIYRILSGSTEVNFSWQVTQHPNAVAELFDPYDNLLQSAAQRGSTTLRPEDTPYRLLIGGQPGRYILSLRLVQVEASPSPSEPETPPAIPPQQPINPGLPGR</sequence>
<dbReference type="GO" id="GO:0004674">
    <property type="term" value="F:protein serine/threonine kinase activity"/>
    <property type="evidence" value="ECO:0007669"/>
    <property type="project" value="UniProtKB-KW"/>
</dbReference>
<dbReference type="Pfam" id="PF00069">
    <property type="entry name" value="Pkinase"/>
    <property type="match status" value="1"/>
</dbReference>
<dbReference type="SMART" id="SM00220">
    <property type="entry name" value="S_TKc"/>
    <property type="match status" value="1"/>
</dbReference>